<accession>A0A1F5E854</accession>
<name>A0A1F5E854_9BACT</name>
<keyword evidence="1" id="KW-0472">Membrane</keyword>
<feature type="transmembrane region" description="Helical" evidence="1">
    <location>
        <begin position="81"/>
        <end position="99"/>
    </location>
</feature>
<reference evidence="2 3" key="1">
    <citation type="journal article" date="2016" name="Nat. Commun.">
        <title>Thousands of microbial genomes shed light on interconnected biogeochemical processes in an aquifer system.</title>
        <authorList>
            <person name="Anantharaman K."/>
            <person name="Brown C.T."/>
            <person name="Hug L.A."/>
            <person name="Sharon I."/>
            <person name="Castelle C.J."/>
            <person name="Probst A.J."/>
            <person name="Thomas B.C."/>
            <person name="Singh A."/>
            <person name="Wilkins M.J."/>
            <person name="Karaoz U."/>
            <person name="Brodie E.L."/>
            <person name="Williams K.H."/>
            <person name="Hubbard S.S."/>
            <person name="Banfield J.F."/>
        </authorList>
    </citation>
    <scope>NUCLEOTIDE SEQUENCE [LARGE SCALE GENOMIC DNA]</scope>
</reference>
<dbReference type="STRING" id="1797457.A2160_03150"/>
<dbReference type="Proteomes" id="UP000177006">
    <property type="component" value="Unassembled WGS sequence"/>
</dbReference>
<feature type="transmembrane region" description="Helical" evidence="1">
    <location>
        <begin position="105"/>
        <end position="123"/>
    </location>
</feature>
<dbReference type="AlphaFoldDB" id="A0A1F5E854"/>
<keyword evidence="1" id="KW-0812">Transmembrane</keyword>
<evidence type="ECO:0000256" key="1">
    <source>
        <dbReference type="SAM" id="Phobius"/>
    </source>
</evidence>
<proteinExistence type="predicted"/>
<organism evidence="2 3">
    <name type="scientific">Candidatus Beckwithbacteria bacterium RBG_13_42_9</name>
    <dbReference type="NCBI Taxonomy" id="1797457"/>
    <lineage>
        <taxon>Bacteria</taxon>
        <taxon>Candidatus Beckwithiibacteriota</taxon>
    </lineage>
</organism>
<evidence type="ECO:0000313" key="2">
    <source>
        <dbReference type="EMBL" id="OGD63434.1"/>
    </source>
</evidence>
<comment type="caution">
    <text evidence="2">The sequence shown here is derived from an EMBL/GenBank/DDBJ whole genome shotgun (WGS) entry which is preliminary data.</text>
</comment>
<gene>
    <name evidence="2" type="ORF">A2160_03150</name>
</gene>
<evidence type="ECO:0000313" key="3">
    <source>
        <dbReference type="Proteomes" id="UP000177006"/>
    </source>
</evidence>
<dbReference type="EMBL" id="MEZK01000010">
    <property type="protein sequence ID" value="OGD63434.1"/>
    <property type="molecule type" value="Genomic_DNA"/>
</dbReference>
<evidence type="ECO:0008006" key="4">
    <source>
        <dbReference type="Google" id="ProtNLM"/>
    </source>
</evidence>
<sequence>MVPKLRRENAKAIDEKPKKISQVEEEKFMAIMRQVGDTNLSNLSGKHITEVLSQRRKIGEYIHTENMQEHERFKILQRNSLIQLGSILLFAIVILGLISVVDKTYLPQALTLIIGFVGGFGVGKSSKDPQPKKD</sequence>
<protein>
    <recommendedName>
        <fullName evidence="4">DUF2335 domain-containing protein</fullName>
    </recommendedName>
</protein>
<keyword evidence="1" id="KW-1133">Transmembrane helix</keyword>